<evidence type="ECO:0000313" key="14">
    <source>
        <dbReference type="Proteomes" id="UP000737171"/>
    </source>
</evidence>
<evidence type="ECO:0000256" key="9">
    <source>
        <dbReference type="ARBA" id="ARBA00025772"/>
    </source>
</evidence>
<keyword evidence="3" id="KW-1003">Cell membrane</keyword>
<dbReference type="SUPFAM" id="SSF54523">
    <property type="entry name" value="Pili subunits"/>
    <property type="match status" value="1"/>
</dbReference>
<evidence type="ECO:0000256" key="5">
    <source>
        <dbReference type="ARBA" id="ARBA00022519"/>
    </source>
</evidence>
<keyword evidence="4" id="KW-0488">Methylation</keyword>
<dbReference type="Pfam" id="PF12019">
    <property type="entry name" value="GspH"/>
    <property type="match status" value="1"/>
</dbReference>
<evidence type="ECO:0000256" key="3">
    <source>
        <dbReference type="ARBA" id="ARBA00022475"/>
    </source>
</evidence>
<evidence type="ECO:0000256" key="4">
    <source>
        <dbReference type="ARBA" id="ARBA00022481"/>
    </source>
</evidence>
<comment type="caution">
    <text evidence="13">The sequence shown here is derived from an EMBL/GenBank/DDBJ whole genome shotgun (WGS) entry which is preliminary data.</text>
</comment>
<feature type="transmembrane region" description="Helical" evidence="11">
    <location>
        <begin position="12"/>
        <end position="35"/>
    </location>
</feature>
<evidence type="ECO:0000313" key="13">
    <source>
        <dbReference type="EMBL" id="NRF66142.1"/>
    </source>
</evidence>
<dbReference type="RefSeq" id="WP_173120798.1">
    <property type="nucleotide sequence ID" value="NZ_JABRWJ010000001.1"/>
</dbReference>
<evidence type="ECO:0000256" key="11">
    <source>
        <dbReference type="SAM" id="Phobius"/>
    </source>
</evidence>
<accession>A0ABX2EBJ2</accession>
<organism evidence="13 14">
    <name type="scientific">Pseudaquabacterium terrae</name>
    <dbReference type="NCBI Taxonomy" id="2732868"/>
    <lineage>
        <taxon>Bacteria</taxon>
        <taxon>Pseudomonadati</taxon>
        <taxon>Pseudomonadota</taxon>
        <taxon>Betaproteobacteria</taxon>
        <taxon>Burkholderiales</taxon>
        <taxon>Sphaerotilaceae</taxon>
        <taxon>Pseudaquabacterium</taxon>
    </lineage>
</organism>
<dbReference type="Gene3D" id="3.30.700.10">
    <property type="entry name" value="Glycoprotein, Type 4 Pilin"/>
    <property type="match status" value="1"/>
</dbReference>
<dbReference type="Pfam" id="PF07963">
    <property type="entry name" value="N_methyl"/>
    <property type="match status" value="1"/>
</dbReference>
<evidence type="ECO:0000256" key="1">
    <source>
        <dbReference type="ARBA" id="ARBA00004377"/>
    </source>
</evidence>
<keyword evidence="5" id="KW-0997">Cell inner membrane</keyword>
<dbReference type="EMBL" id="JABRWJ010000001">
    <property type="protein sequence ID" value="NRF66142.1"/>
    <property type="molecule type" value="Genomic_DNA"/>
</dbReference>
<reference evidence="13 14" key="1">
    <citation type="submission" date="2020-05" db="EMBL/GenBank/DDBJ databases">
        <title>Aquincola sp. isolate from soil.</title>
        <authorList>
            <person name="Han J."/>
            <person name="Kim D.-U."/>
        </authorList>
    </citation>
    <scope>NUCLEOTIDE SEQUENCE [LARGE SCALE GENOMIC DNA]</scope>
    <source>
        <strain evidence="13 14">S2</strain>
    </source>
</reference>
<keyword evidence="8 11" id="KW-0472">Membrane</keyword>
<protein>
    <recommendedName>
        <fullName evidence="2">Type II secretion system protein H</fullName>
    </recommendedName>
    <alternativeName>
        <fullName evidence="10">General secretion pathway protein H</fullName>
    </alternativeName>
</protein>
<comment type="similarity">
    <text evidence="9">Belongs to the GSP H family.</text>
</comment>
<dbReference type="InterPro" id="IPR045584">
    <property type="entry name" value="Pilin-like"/>
</dbReference>
<evidence type="ECO:0000256" key="10">
    <source>
        <dbReference type="ARBA" id="ARBA00030775"/>
    </source>
</evidence>
<keyword evidence="14" id="KW-1185">Reference proteome</keyword>
<evidence type="ECO:0000256" key="7">
    <source>
        <dbReference type="ARBA" id="ARBA00022989"/>
    </source>
</evidence>
<proteinExistence type="inferred from homology"/>
<comment type="subcellular location">
    <subcellularLocation>
        <location evidence="1">Cell inner membrane</location>
        <topology evidence="1">Single-pass membrane protein</topology>
    </subcellularLocation>
</comment>
<evidence type="ECO:0000256" key="8">
    <source>
        <dbReference type="ARBA" id="ARBA00023136"/>
    </source>
</evidence>
<sequence length="162" mass="16884">MRHLNLPGRAAVARGLTLIEVMVALVIGALLLSVAGPHFGDFIVNSRMREGAHSLLAHALYAQSEALKRNTPVRLTITPGGAQVTVVAGGAVLRTHTLTHSLVADNGTIDFAGNGMPQPLGTELAVDLSHTNTTCTQDMRCPGLRIDGGGGMRLCGNKLSCP</sequence>
<gene>
    <name evidence="13" type="ORF">HLB44_04025</name>
</gene>
<keyword evidence="6 11" id="KW-0812">Transmembrane</keyword>
<evidence type="ECO:0000256" key="6">
    <source>
        <dbReference type="ARBA" id="ARBA00022692"/>
    </source>
</evidence>
<keyword evidence="7 11" id="KW-1133">Transmembrane helix</keyword>
<feature type="domain" description="General secretion pathway GspH" evidence="12">
    <location>
        <begin position="52"/>
        <end position="119"/>
    </location>
</feature>
<dbReference type="NCBIfam" id="TIGR02532">
    <property type="entry name" value="IV_pilin_GFxxxE"/>
    <property type="match status" value="1"/>
</dbReference>
<evidence type="ECO:0000259" key="12">
    <source>
        <dbReference type="Pfam" id="PF12019"/>
    </source>
</evidence>
<name>A0ABX2EBJ2_9BURK</name>
<dbReference type="InterPro" id="IPR012902">
    <property type="entry name" value="N_methyl_site"/>
</dbReference>
<dbReference type="Proteomes" id="UP000737171">
    <property type="component" value="Unassembled WGS sequence"/>
</dbReference>
<dbReference type="InterPro" id="IPR022346">
    <property type="entry name" value="T2SS_GspH"/>
</dbReference>
<dbReference type="PROSITE" id="PS00409">
    <property type="entry name" value="PROKAR_NTER_METHYL"/>
    <property type="match status" value="1"/>
</dbReference>
<evidence type="ECO:0000256" key="2">
    <source>
        <dbReference type="ARBA" id="ARBA00021549"/>
    </source>
</evidence>